<dbReference type="Gene3D" id="3.40.50.300">
    <property type="entry name" value="P-loop containing nucleotide triphosphate hydrolases"/>
    <property type="match status" value="1"/>
</dbReference>
<keyword evidence="1" id="KW-0547">Nucleotide-binding</keyword>
<reference evidence="4 5" key="1">
    <citation type="submission" date="2018-06" db="EMBL/GenBank/DDBJ databases">
        <authorList>
            <consortium name="Pathogen Informatics"/>
            <person name="Doyle S."/>
        </authorList>
    </citation>
    <scope>NUCLEOTIDE SEQUENCE [LARGE SCALE GENOMIC DNA]</scope>
    <source>
        <strain evidence="4 5">NCTC10821</strain>
    </source>
</reference>
<dbReference type="InterPro" id="IPR027417">
    <property type="entry name" value="P-loop_NTPase"/>
</dbReference>
<dbReference type="InterPro" id="IPR016032">
    <property type="entry name" value="Sig_transdc_resp-reg_C-effctor"/>
</dbReference>
<keyword evidence="2" id="KW-0067">ATP-binding</keyword>
<dbReference type="PANTHER" id="PTHR16305:SF35">
    <property type="entry name" value="TRANSCRIPTIONAL ACTIVATOR DOMAIN"/>
    <property type="match status" value="1"/>
</dbReference>
<dbReference type="SMART" id="SM00382">
    <property type="entry name" value="AAA"/>
    <property type="match status" value="1"/>
</dbReference>
<dbReference type="Proteomes" id="UP000254978">
    <property type="component" value="Unassembled WGS sequence"/>
</dbReference>
<evidence type="ECO:0000259" key="3">
    <source>
        <dbReference type="PROSITE" id="PS50043"/>
    </source>
</evidence>
<dbReference type="SUPFAM" id="SSF52540">
    <property type="entry name" value="P-loop containing nucleoside triphosphate hydrolases"/>
    <property type="match status" value="1"/>
</dbReference>
<dbReference type="AlphaFoldDB" id="A0A378TD02"/>
<dbReference type="InterPro" id="IPR041664">
    <property type="entry name" value="AAA_16"/>
</dbReference>
<keyword evidence="5" id="KW-1185">Reference proteome</keyword>
<organism evidence="4 5">
    <name type="scientific">Mycolicibacterium tokaiense</name>
    <dbReference type="NCBI Taxonomy" id="39695"/>
    <lineage>
        <taxon>Bacteria</taxon>
        <taxon>Bacillati</taxon>
        <taxon>Actinomycetota</taxon>
        <taxon>Actinomycetes</taxon>
        <taxon>Mycobacteriales</taxon>
        <taxon>Mycobacteriaceae</taxon>
        <taxon>Mycolicibacterium</taxon>
    </lineage>
</organism>
<dbReference type="CDD" id="cd06170">
    <property type="entry name" value="LuxR_C_like"/>
    <property type="match status" value="1"/>
</dbReference>
<dbReference type="GO" id="GO:0005524">
    <property type="term" value="F:ATP binding"/>
    <property type="evidence" value="ECO:0007669"/>
    <property type="project" value="UniProtKB-KW"/>
</dbReference>
<protein>
    <submittedName>
        <fullName evidence="4">Transcriptional regulator</fullName>
    </submittedName>
</protein>
<gene>
    <name evidence="4" type="primary">devR_1</name>
    <name evidence="4" type="ORF">NCTC10821_02033</name>
</gene>
<accession>A0A378TD02</accession>
<dbReference type="GO" id="GO:0003677">
    <property type="term" value="F:DNA binding"/>
    <property type="evidence" value="ECO:0007669"/>
    <property type="project" value="InterPro"/>
</dbReference>
<dbReference type="GO" id="GO:0004016">
    <property type="term" value="F:adenylate cyclase activity"/>
    <property type="evidence" value="ECO:0007669"/>
    <property type="project" value="TreeGrafter"/>
</dbReference>
<dbReference type="OrthoDB" id="134933at2"/>
<dbReference type="EMBL" id="UGQT01000001">
    <property type="protein sequence ID" value="STZ58520.1"/>
    <property type="molecule type" value="Genomic_DNA"/>
</dbReference>
<evidence type="ECO:0000313" key="5">
    <source>
        <dbReference type="Proteomes" id="UP000254978"/>
    </source>
</evidence>
<dbReference type="SMART" id="SM00421">
    <property type="entry name" value="HTH_LUXR"/>
    <property type="match status" value="1"/>
</dbReference>
<evidence type="ECO:0000313" key="4">
    <source>
        <dbReference type="EMBL" id="STZ58520.1"/>
    </source>
</evidence>
<dbReference type="InterPro" id="IPR036388">
    <property type="entry name" value="WH-like_DNA-bd_sf"/>
</dbReference>
<dbReference type="InterPro" id="IPR003593">
    <property type="entry name" value="AAA+_ATPase"/>
</dbReference>
<evidence type="ECO:0000256" key="2">
    <source>
        <dbReference type="ARBA" id="ARBA00022840"/>
    </source>
</evidence>
<feature type="domain" description="HTH luxR-type" evidence="3">
    <location>
        <begin position="851"/>
        <end position="916"/>
    </location>
</feature>
<proteinExistence type="predicted"/>
<dbReference type="RefSeq" id="WP_115278318.1">
    <property type="nucleotide sequence ID" value="NZ_AP022600.1"/>
</dbReference>
<dbReference type="PROSITE" id="PS50043">
    <property type="entry name" value="HTH_LUXR_2"/>
    <property type="match status" value="1"/>
</dbReference>
<dbReference type="GO" id="GO:0006355">
    <property type="term" value="P:regulation of DNA-templated transcription"/>
    <property type="evidence" value="ECO:0007669"/>
    <property type="project" value="InterPro"/>
</dbReference>
<dbReference type="PRINTS" id="PR00038">
    <property type="entry name" value="HTHLUXR"/>
</dbReference>
<name>A0A378TD02_9MYCO</name>
<dbReference type="Pfam" id="PF13191">
    <property type="entry name" value="AAA_16"/>
    <property type="match status" value="1"/>
</dbReference>
<dbReference type="InterPro" id="IPR000792">
    <property type="entry name" value="Tscrpt_reg_LuxR_C"/>
</dbReference>
<dbReference type="PANTHER" id="PTHR16305">
    <property type="entry name" value="TESTICULAR SOLUBLE ADENYLYL CYCLASE"/>
    <property type="match status" value="1"/>
</dbReference>
<dbReference type="Gene3D" id="1.10.10.10">
    <property type="entry name" value="Winged helix-like DNA-binding domain superfamily/Winged helix DNA-binding domain"/>
    <property type="match status" value="1"/>
</dbReference>
<dbReference type="GO" id="GO:0005737">
    <property type="term" value="C:cytoplasm"/>
    <property type="evidence" value="ECO:0007669"/>
    <property type="project" value="TreeGrafter"/>
</dbReference>
<dbReference type="Pfam" id="PF00196">
    <property type="entry name" value="GerE"/>
    <property type="match status" value="1"/>
</dbReference>
<evidence type="ECO:0000256" key="1">
    <source>
        <dbReference type="ARBA" id="ARBA00022741"/>
    </source>
</evidence>
<dbReference type="SUPFAM" id="SSF46894">
    <property type="entry name" value="C-terminal effector domain of the bipartite response regulators"/>
    <property type="match status" value="1"/>
</dbReference>
<sequence length="917" mass="96920">MTRGRGPAVPLLGRNHEFATLTSVLANTSQAGSALVVEGEAGIGKTTMLAAVGQWADRSGFRVLSCAGVQSQTRVGFAAVHELVHPLLHHADELPTHQRAALYAAFGMSQDGPPDPLTIGVAILGLVEEAAARQPLLLIVDDAQWLDGSSLHVLTFFGRRLTNAPVMLLCAARPGYDGRPGRLASLPRLFLGPVDDSTARTLLADAVSATGERALGEGTRRRILAAAAGNPLAIQELAKAIAAAGEQNVLTSSAPLPTTRRIEQIFLEQLELLPETSRRLLALISAADDAGAGEILDAAGRLGLSEDALDPLERCGLIAVDNGLVRVRHPLIRSVAYRAAPLSQRRAFHRCLAEAATDPVRAAWQRGAAAYGPDEALAAELEAVAALARDRGANGEAAAAFRRAAELSPAPQDRVRRLAAAIMPAYRAGSTAEAVDLLTAAEPLADDPVDLFELSFARFTLSISAGIPAPPLPALLALADRLGGAGAQCQQIRLLAAAAAQCRMHGMSADDRHAVAQSLHALEPLGDARVDIALATVEDAKYARDFRTRADELRAQIDGDLTALMSMGLAAESVSDLAVAQNCWDAAIRVAHGAGAPALECEALRGAARAQIIAGHLQEAAISAQAARRIATDVGLGVSAGAAAALLCRIHAWKGEWSCAADALAVAREHLPTDTTLMWRDELAWAGGLLELARRNQREAFGELAQMTRDRGARRWALADLAEGAAASGDTAAVAQVVDDIAAQAGTLGSPHVAMLVHRSRALLATDGHEVEHHFLSALATDVAEQAPLEYARTQLCYGEWLRRRRRIVDARAQLSPALRTFEVHDAHPFAERTRAELRAAGVQLPGQVAGDDPGIELTPQELQIARLAATGLSNRQIADRIYVSHRTVAAHLYKVFPKLGITSRNQLRDALGEVLP</sequence>